<comment type="caution">
    <text evidence="1">The sequence shown here is derived from an EMBL/GenBank/DDBJ whole genome shotgun (WGS) entry which is preliminary data.</text>
</comment>
<dbReference type="RefSeq" id="WP_331211241.1">
    <property type="nucleotide sequence ID" value="NZ_JAZGQL010000032.1"/>
</dbReference>
<evidence type="ECO:0000313" key="1">
    <source>
        <dbReference type="EMBL" id="MEE6311210.1"/>
    </source>
</evidence>
<dbReference type="InterPro" id="IPR023198">
    <property type="entry name" value="PGP-like_dom2"/>
</dbReference>
<dbReference type="NCBIfam" id="TIGR01509">
    <property type="entry name" value="HAD-SF-IA-v3"/>
    <property type="match status" value="1"/>
</dbReference>
<reference evidence="1 2" key="1">
    <citation type="submission" date="2024-01" db="EMBL/GenBank/DDBJ databases">
        <title>Genome insights into Plantactinospora veratri sp. nov.</title>
        <authorList>
            <person name="Wang L."/>
        </authorList>
    </citation>
    <scope>NUCLEOTIDE SEQUENCE [LARGE SCALE GENOMIC DNA]</scope>
    <source>
        <strain evidence="1 2">NEAU-FHS4</strain>
    </source>
</reference>
<dbReference type="SUPFAM" id="SSF56784">
    <property type="entry name" value="HAD-like"/>
    <property type="match status" value="1"/>
</dbReference>
<gene>
    <name evidence="1" type="ORF">V1634_30720</name>
</gene>
<dbReference type="InterPro" id="IPR051806">
    <property type="entry name" value="HAD-like_SPP"/>
</dbReference>
<dbReference type="Gene3D" id="1.10.150.240">
    <property type="entry name" value="Putative phosphatase, domain 2"/>
    <property type="match status" value="1"/>
</dbReference>
<dbReference type="SFLD" id="SFLDG01129">
    <property type="entry name" value="C1.5:_HAD__Beta-PGM__Phosphata"/>
    <property type="match status" value="1"/>
</dbReference>
<dbReference type="PANTHER" id="PTHR43481">
    <property type="entry name" value="FRUCTOSE-1-PHOSPHATE PHOSPHATASE"/>
    <property type="match status" value="1"/>
</dbReference>
<dbReference type="InterPro" id="IPR036412">
    <property type="entry name" value="HAD-like_sf"/>
</dbReference>
<dbReference type="EMBL" id="JAZGQL010000032">
    <property type="protein sequence ID" value="MEE6311210.1"/>
    <property type="molecule type" value="Genomic_DNA"/>
</dbReference>
<dbReference type="Gene3D" id="3.40.50.1000">
    <property type="entry name" value="HAD superfamily/HAD-like"/>
    <property type="match status" value="1"/>
</dbReference>
<dbReference type="Pfam" id="PF13419">
    <property type="entry name" value="HAD_2"/>
    <property type="match status" value="1"/>
</dbReference>
<organism evidence="1 2">
    <name type="scientific">Plantactinospora veratri</name>
    <dbReference type="NCBI Taxonomy" id="1436122"/>
    <lineage>
        <taxon>Bacteria</taxon>
        <taxon>Bacillati</taxon>
        <taxon>Actinomycetota</taxon>
        <taxon>Actinomycetes</taxon>
        <taxon>Micromonosporales</taxon>
        <taxon>Micromonosporaceae</taxon>
        <taxon>Plantactinospora</taxon>
    </lineage>
</organism>
<dbReference type="CDD" id="cd07505">
    <property type="entry name" value="HAD_BPGM-like"/>
    <property type="match status" value="1"/>
</dbReference>
<dbReference type="SFLD" id="SFLDS00003">
    <property type="entry name" value="Haloacid_Dehalogenase"/>
    <property type="match status" value="1"/>
</dbReference>
<dbReference type="InterPro" id="IPR006439">
    <property type="entry name" value="HAD-SF_hydro_IA"/>
</dbReference>
<keyword evidence="2" id="KW-1185">Reference proteome</keyword>
<dbReference type="Proteomes" id="UP001339911">
    <property type="component" value="Unassembled WGS sequence"/>
</dbReference>
<dbReference type="InterPro" id="IPR023214">
    <property type="entry name" value="HAD_sf"/>
</dbReference>
<accession>A0ABU7SMM9</accession>
<name>A0ABU7SMM9_9ACTN</name>
<dbReference type="PANTHER" id="PTHR43481:SF4">
    <property type="entry name" value="GLYCEROL-1-PHOSPHATE PHOSPHOHYDROLASE 1-RELATED"/>
    <property type="match status" value="1"/>
</dbReference>
<proteinExistence type="predicted"/>
<sequence>MLPLPAGEFRAYLFDCDGTIADSMPLHYLAWQRALAEWNCVLPEDLFYTWGGRTVIDIIVTLNERQGLTMPPEAVARRREEFYRELLPQLTAVPEVRQHIDQAHLRLPLAVVSGSTRESVTASLETLDLLAKFDVLVCAEDYTTAKPDPEGFLLAARLLDVPPESCLVFEDTELGIQAATAAGMASVRVPMPWQRRAVGRQRDRLGEASTAH</sequence>
<dbReference type="InterPro" id="IPR041492">
    <property type="entry name" value="HAD_2"/>
</dbReference>
<protein>
    <submittedName>
        <fullName evidence="1">HAD family phosphatase</fullName>
    </submittedName>
</protein>
<evidence type="ECO:0000313" key="2">
    <source>
        <dbReference type="Proteomes" id="UP001339911"/>
    </source>
</evidence>